<dbReference type="Proteomes" id="UP000464787">
    <property type="component" value="Chromosome"/>
</dbReference>
<evidence type="ECO:0000259" key="6">
    <source>
        <dbReference type="PROSITE" id="PS50850"/>
    </source>
</evidence>
<dbReference type="GO" id="GO:0022857">
    <property type="term" value="F:transmembrane transporter activity"/>
    <property type="evidence" value="ECO:0007669"/>
    <property type="project" value="InterPro"/>
</dbReference>
<feature type="transmembrane region" description="Helical" evidence="5">
    <location>
        <begin position="233"/>
        <end position="251"/>
    </location>
</feature>
<keyword evidence="8" id="KW-1185">Reference proteome</keyword>
<comment type="subcellular location">
    <subcellularLocation>
        <location evidence="1">Membrane</location>
        <topology evidence="1">Multi-pass membrane protein</topology>
    </subcellularLocation>
</comment>
<dbReference type="SUPFAM" id="SSF103473">
    <property type="entry name" value="MFS general substrate transporter"/>
    <property type="match status" value="1"/>
</dbReference>
<gene>
    <name evidence="7" type="ORF">GT347_02825</name>
</gene>
<evidence type="ECO:0000256" key="3">
    <source>
        <dbReference type="ARBA" id="ARBA00022989"/>
    </source>
</evidence>
<organism evidence="7 8">
    <name type="scientific">Xylophilus rhododendri</name>
    <dbReference type="NCBI Taxonomy" id="2697032"/>
    <lineage>
        <taxon>Bacteria</taxon>
        <taxon>Pseudomonadati</taxon>
        <taxon>Pseudomonadota</taxon>
        <taxon>Betaproteobacteria</taxon>
        <taxon>Burkholderiales</taxon>
        <taxon>Xylophilus</taxon>
    </lineage>
</organism>
<evidence type="ECO:0000313" key="7">
    <source>
        <dbReference type="EMBL" id="QHI97012.1"/>
    </source>
</evidence>
<dbReference type="PROSITE" id="PS50850">
    <property type="entry name" value="MFS"/>
    <property type="match status" value="1"/>
</dbReference>
<dbReference type="PANTHER" id="PTHR23501">
    <property type="entry name" value="MAJOR FACILITATOR SUPERFAMILY"/>
    <property type="match status" value="1"/>
</dbReference>
<feature type="transmembrane region" description="Helical" evidence="5">
    <location>
        <begin position="143"/>
        <end position="162"/>
    </location>
</feature>
<dbReference type="Gene3D" id="1.20.1720.10">
    <property type="entry name" value="Multidrug resistance protein D"/>
    <property type="match status" value="1"/>
</dbReference>
<keyword evidence="3 5" id="KW-1133">Transmembrane helix</keyword>
<dbReference type="EMBL" id="CP047650">
    <property type="protein sequence ID" value="QHI97012.1"/>
    <property type="molecule type" value="Genomic_DNA"/>
</dbReference>
<feature type="transmembrane region" description="Helical" evidence="5">
    <location>
        <begin position="56"/>
        <end position="73"/>
    </location>
</feature>
<feature type="transmembrane region" description="Helical" evidence="5">
    <location>
        <begin position="110"/>
        <end position="131"/>
    </location>
</feature>
<feature type="domain" description="Major facilitator superfamily (MFS) profile" evidence="6">
    <location>
        <begin position="15"/>
        <end position="476"/>
    </location>
</feature>
<keyword evidence="2 5" id="KW-0812">Transmembrane</keyword>
<protein>
    <submittedName>
        <fullName evidence="7">MFS transporter</fullName>
    </submittedName>
</protein>
<dbReference type="InterPro" id="IPR011701">
    <property type="entry name" value="MFS"/>
</dbReference>
<dbReference type="Pfam" id="PF07690">
    <property type="entry name" value="MFS_1"/>
    <property type="match status" value="1"/>
</dbReference>
<evidence type="ECO:0000256" key="4">
    <source>
        <dbReference type="ARBA" id="ARBA00023136"/>
    </source>
</evidence>
<dbReference type="InterPro" id="IPR020846">
    <property type="entry name" value="MFS_dom"/>
</dbReference>
<feature type="transmembrane region" description="Helical" evidence="5">
    <location>
        <begin position="304"/>
        <end position="326"/>
    </location>
</feature>
<feature type="transmembrane region" description="Helical" evidence="5">
    <location>
        <begin position="80"/>
        <end position="98"/>
    </location>
</feature>
<evidence type="ECO:0000313" key="8">
    <source>
        <dbReference type="Proteomes" id="UP000464787"/>
    </source>
</evidence>
<dbReference type="AlphaFoldDB" id="A0A857J1Q4"/>
<accession>A0A857J1Q4</accession>
<evidence type="ECO:0000256" key="2">
    <source>
        <dbReference type="ARBA" id="ARBA00022692"/>
    </source>
</evidence>
<feature type="transmembrane region" description="Helical" evidence="5">
    <location>
        <begin position="201"/>
        <end position="221"/>
    </location>
</feature>
<feature type="transmembrane region" description="Helical" evidence="5">
    <location>
        <begin position="271"/>
        <end position="292"/>
    </location>
</feature>
<feature type="transmembrane region" description="Helical" evidence="5">
    <location>
        <begin position="454"/>
        <end position="471"/>
    </location>
</feature>
<reference evidence="7 8" key="1">
    <citation type="submission" date="2020-01" db="EMBL/GenBank/DDBJ databases">
        <title>Genome sequencing of strain KACC 21265.</title>
        <authorList>
            <person name="Heo J."/>
            <person name="Kim S.-J."/>
            <person name="Kim J.-S."/>
            <person name="Hong S.-B."/>
            <person name="Kwon S.-W."/>
        </authorList>
    </citation>
    <scope>NUCLEOTIDE SEQUENCE [LARGE SCALE GENOMIC DNA]</scope>
    <source>
        <strain evidence="7 8">KACC 21265</strain>
    </source>
</reference>
<feature type="transmembrane region" description="Helical" evidence="5">
    <location>
        <begin position="168"/>
        <end position="189"/>
    </location>
</feature>
<sequence length="476" mass="50853">MSAALSWHRDKQRLLMLLLGLLVGLEFLENGMFVFAASYIVGGVHAAPREFAQAQAAYAIGSMVMIVLQQWLSRHFGYRRYLTVSLAIFLAGALASAASQDILQLSAARLVQGFGGGALFTSSRVLIPMLFGAKERGLAVKHYMLILFGMSACAPLMAAGFVEGWGWRWIFLAILPLGALAMAGCWRLLPDGAGRGGEPVRWAVTPLLMVAVALTLLQLGLSLAPYDVFARPAPLAAMAVAGAALLLAFLWQQWRHHEPLLRLRELRNPVYGMGLLLYFLHYLLSNASNYLFPIFAEHGLGFPLAAVGWMASFSALVSLAVAYGYIKLAAKMPNKKPMMTAGAAALAVAALMFALLPSDASAWALLPGLIAKGMFGVMLVLPVAGLTFRSLSDEAFAHGYQSKNLMRQLAGSFSGAMAAIALENRQIAHGAPAAMDGALSVAAQQTLLHSCQQLYGVLALLALAAAAVVLLQRQLK</sequence>
<feature type="transmembrane region" description="Helical" evidence="5">
    <location>
        <begin position="362"/>
        <end position="384"/>
    </location>
</feature>
<feature type="transmembrane region" description="Helical" evidence="5">
    <location>
        <begin position="338"/>
        <end position="356"/>
    </location>
</feature>
<dbReference type="KEGG" id="xyk:GT347_02825"/>
<evidence type="ECO:0000256" key="5">
    <source>
        <dbReference type="SAM" id="Phobius"/>
    </source>
</evidence>
<dbReference type="GO" id="GO:0005886">
    <property type="term" value="C:plasma membrane"/>
    <property type="evidence" value="ECO:0007669"/>
    <property type="project" value="TreeGrafter"/>
</dbReference>
<keyword evidence="4 5" id="KW-0472">Membrane</keyword>
<dbReference type="InterPro" id="IPR036259">
    <property type="entry name" value="MFS_trans_sf"/>
</dbReference>
<dbReference type="Gene3D" id="1.20.1250.20">
    <property type="entry name" value="MFS general substrate transporter like domains"/>
    <property type="match status" value="1"/>
</dbReference>
<proteinExistence type="predicted"/>
<dbReference type="RefSeq" id="WP_160550530.1">
    <property type="nucleotide sequence ID" value="NZ_CP047650.1"/>
</dbReference>
<name>A0A857J1Q4_9BURK</name>
<evidence type="ECO:0000256" key="1">
    <source>
        <dbReference type="ARBA" id="ARBA00004141"/>
    </source>
</evidence>